<protein>
    <submittedName>
        <fullName evidence="2">Conjugal transfer pilus assembly protein TraW</fullName>
    </submittedName>
</protein>
<dbReference type="Proteomes" id="UP000183417">
    <property type="component" value="Unassembled WGS sequence"/>
</dbReference>
<name>A0A1H3SIH2_9BURK</name>
<sequence>MNMAATRPIGPALALVLAFACLPTLAADLGTLGPTYEIAEPHLLQMIEQRLREKERSGELARIEQDARTRGTEAVRSPAPVAGVQTTAKARSFYFDPTYTLDRNIFGAQGELMFAAGTQANPLDVVSLSRHLLFFDARDGRQVRQARALIARYQGKVKPILTAGSYLDLMKSWRIPVYYDQQGLLTRRLGIAQVPALVSQEGKRLRIDEMEVPR</sequence>
<gene>
    <name evidence="2" type="ORF">SAMN05421547_12058</name>
</gene>
<keyword evidence="1" id="KW-0732">Signal</keyword>
<reference evidence="2 3" key="1">
    <citation type="submission" date="2016-10" db="EMBL/GenBank/DDBJ databases">
        <authorList>
            <person name="de Groot N.N."/>
        </authorList>
    </citation>
    <scope>NUCLEOTIDE SEQUENCE [LARGE SCALE GENOMIC DNA]</scope>
    <source>
        <strain evidence="2 3">LMG 24775</strain>
    </source>
</reference>
<proteinExistence type="predicted"/>
<accession>A0A1H3SIH2</accession>
<evidence type="ECO:0000313" key="3">
    <source>
        <dbReference type="Proteomes" id="UP000183417"/>
    </source>
</evidence>
<dbReference type="InterPro" id="IPR014114">
    <property type="entry name" value="TraW"/>
</dbReference>
<feature type="signal peptide" evidence="1">
    <location>
        <begin position="1"/>
        <end position="26"/>
    </location>
</feature>
<dbReference type="AlphaFoldDB" id="A0A1H3SIH2"/>
<dbReference type="EMBL" id="FNPE01000020">
    <property type="protein sequence ID" value="SDZ37341.1"/>
    <property type="molecule type" value="Genomic_DNA"/>
</dbReference>
<dbReference type="PROSITE" id="PS51257">
    <property type="entry name" value="PROKAR_LIPOPROTEIN"/>
    <property type="match status" value="1"/>
</dbReference>
<dbReference type="NCBIfam" id="TIGR02743">
    <property type="entry name" value="TraW"/>
    <property type="match status" value="1"/>
</dbReference>
<organism evidence="2 3">
    <name type="scientific">Delftia lacustris</name>
    <dbReference type="NCBI Taxonomy" id="558537"/>
    <lineage>
        <taxon>Bacteria</taxon>
        <taxon>Pseudomonadati</taxon>
        <taxon>Pseudomonadota</taxon>
        <taxon>Betaproteobacteria</taxon>
        <taxon>Burkholderiales</taxon>
        <taxon>Comamonadaceae</taxon>
        <taxon>Delftia</taxon>
    </lineage>
</organism>
<evidence type="ECO:0000256" key="1">
    <source>
        <dbReference type="SAM" id="SignalP"/>
    </source>
</evidence>
<feature type="chain" id="PRO_5010299985" evidence="1">
    <location>
        <begin position="27"/>
        <end position="214"/>
    </location>
</feature>
<evidence type="ECO:0000313" key="2">
    <source>
        <dbReference type="EMBL" id="SDZ37341.1"/>
    </source>
</evidence>